<dbReference type="Gene3D" id="1.10.10.2840">
    <property type="entry name" value="PucR C-terminal helix-turn-helix domain"/>
    <property type="match status" value="1"/>
</dbReference>
<feature type="domain" description="Putative sugar diacid recognition" evidence="2">
    <location>
        <begin position="4"/>
        <end position="136"/>
    </location>
</feature>
<evidence type="ECO:0000259" key="2">
    <source>
        <dbReference type="Pfam" id="PF05651"/>
    </source>
</evidence>
<protein>
    <recommendedName>
        <fullName evidence="7">Helix-turn-helix domain-containing protein</fullName>
    </recommendedName>
</protein>
<name>A0A6H0WK50_9BACI</name>
<dbReference type="InterPro" id="IPR051448">
    <property type="entry name" value="CdaR-like_regulators"/>
</dbReference>
<evidence type="ECO:0000313" key="5">
    <source>
        <dbReference type="EMBL" id="QIW80942.1"/>
    </source>
</evidence>
<dbReference type="EMBL" id="CP048852">
    <property type="protein sequence ID" value="QIW80942.1"/>
    <property type="molecule type" value="Genomic_DNA"/>
</dbReference>
<evidence type="ECO:0000313" key="6">
    <source>
        <dbReference type="Proteomes" id="UP000501914"/>
    </source>
</evidence>
<accession>A0A6H0WK50</accession>
<evidence type="ECO:0000259" key="4">
    <source>
        <dbReference type="Pfam" id="PF17853"/>
    </source>
</evidence>
<dbReference type="PANTHER" id="PTHR33744:SF16">
    <property type="entry name" value="CARBOHYDRATE DIACID REGULATOR"/>
    <property type="match status" value="1"/>
</dbReference>
<proteinExistence type="inferred from homology"/>
<dbReference type="Proteomes" id="UP000501914">
    <property type="component" value="Chromosome"/>
</dbReference>
<sequence>MFLQPLLAKKIIAEVKKMYQREVIIVNTDGLIMASTDDERVGQFHEGALICANEKRNVIITKEDEKRLKGVKAGLNLPVFSDRDVIAVFGLTGEPAEIRPYGELLRKMTELFIKESWHLEQSQWRERMLESFMIDWLQLKEWSPGFLEKAQLLGIDLSSRRRMILIQGYEWSPHDIEQMTHIWKSAHPSDLFIRWGNERILINHEVPKHEHRDRLLQQLSHICSIAHTTNSRLVAAGAGRAVAGSSLADSYEQAEKALAVSLKRKTPIFEEDLKLDMCLEEISQGTRNEFPQRVFREALEHQELMNTIRTFFHLDLSLKQTAADMHIHINTLRYRLSKAEQLTGLRFGRTEDIAAMYVALYFLDQNTK</sequence>
<comment type="similarity">
    <text evidence="1">Belongs to the CdaR family.</text>
</comment>
<feature type="domain" description="PucR C-terminal helix-turn-helix" evidence="3">
    <location>
        <begin position="304"/>
        <end position="360"/>
    </location>
</feature>
<dbReference type="PANTHER" id="PTHR33744">
    <property type="entry name" value="CARBOHYDRATE DIACID REGULATOR"/>
    <property type="match status" value="1"/>
</dbReference>
<evidence type="ECO:0000259" key="3">
    <source>
        <dbReference type="Pfam" id="PF13556"/>
    </source>
</evidence>
<organism evidence="5 6">
    <name type="scientific">Bacillus tequilensis</name>
    <dbReference type="NCBI Taxonomy" id="227866"/>
    <lineage>
        <taxon>Bacteria</taxon>
        <taxon>Bacillati</taxon>
        <taxon>Bacillota</taxon>
        <taxon>Bacilli</taxon>
        <taxon>Bacillales</taxon>
        <taxon>Bacillaceae</taxon>
        <taxon>Bacillus</taxon>
    </lineage>
</organism>
<keyword evidence="6" id="KW-1185">Reference proteome</keyword>
<dbReference type="Pfam" id="PF13556">
    <property type="entry name" value="HTH_30"/>
    <property type="match status" value="1"/>
</dbReference>
<evidence type="ECO:0008006" key="7">
    <source>
        <dbReference type="Google" id="ProtNLM"/>
    </source>
</evidence>
<dbReference type="RefSeq" id="WP_167873049.1">
    <property type="nucleotide sequence ID" value="NZ_CP048852.1"/>
</dbReference>
<dbReference type="InterPro" id="IPR025736">
    <property type="entry name" value="PucR_C-HTH_dom"/>
</dbReference>
<dbReference type="Pfam" id="PF05651">
    <property type="entry name" value="Diacid_rec"/>
    <property type="match status" value="1"/>
</dbReference>
<gene>
    <name evidence="5" type="ORF">G4P54_14610</name>
</gene>
<dbReference type="Pfam" id="PF17853">
    <property type="entry name" value="GGDEF_2"/>
    <property type="match status" value="1"/>
</dbReference>
<dbReference type="InterPro" id="IPR008599">
    <property type="entry name" value="Diacid_rec"/>
</dbReference>
<dbReference type="KEGG" id="bteq:G4P54_14610"/>
<dbReference type="AlphaFoldDB" id="A0A6H0WK50"/>
<feature type="domain" description="CdaR GGDEF-like" evidence="4">
    <location>
        <begin position="145"/>
        <end position="260"/>
    </location>
</feature>
<evidence type="ECO:0000256" key="1">
    <source>
        <dbReference type="ARBA" id="ARBA00006754"/>
    </source>
</evidence>
<dbReference type="InterPro" id="IPR042070">
    <property type="entry name" value="PucR_C-HTH_sf"/>
</dbReference>
<dbReference type="InterPro" id="IPR041522">
    <property type="entry name" value="CdaR_GGDEF"/>
</dbReference>
<reference evidence="5 6" key="1">
    <citation type="submission" date="2020-02" db="EMBL/GenBank/DDBJ databases">
        <title>Genome sequencing, annotation and comparative genomic analysis of Bacillus tequilensis EA-CB0015, an effective biological control agent against Pseudocercospora fijiensis in banana plants.</title>
        <authorList>
            <person name="Cuellar-Gaviria T.Z."/>
            <person name="Ju K.-S."/>
            <person name="Villegas-Escobar V."/>
        </authorList>
    </citation>
    <scope>NUCLEOTIDE SEQUENCE [LARGE SCALE GENOMIC DNA]</scope>
    <source>
        <strain evidence="5 6">EA-CB0015</strain>
    </source>
</reference>